<feature type="domain" description="DUF6079" evidence="5">
    <location>
        <begin position="824"/>
        <end position="1016"/>
    </location>
</feature>
<evidence type="ECO:0000259" key="5">
    <source>
        <dbReference type="Pfam" id="PF26387"/>
    </source>
</evidence>
<evidence type="ECO:0008006" key="9">
    <source>
        <dbReference type="Google" id="ProtNLM"/>
    </source>
</evidence>
<evidence type="ECO:0000259" key="6">
    <source>
        <dbReference type="Pfam" id="PF26388"/>
    </source>
</evidence>
<reference evidence="7" key="1">
    <citation type="journal article" date="2016" name="Genome Announc.">
        <title>Draft Genome Sequence of the Syntrophic Lactate-Degrading Bacterium Tepidanaerobacter syntrophicus JLT.</title>
        <authorList>
            <person name="Matsuura N."/>
            <person name="Ohashi A."/>
            <person name="Tourlousse D.M."/>
            <person name="Sekiguchi Y."/>
        </authorList>
    </citation>
    <scope>NUCLEOTIDE SEQUENCE [LARGE SCALE GENOMIC DNA]</scope>
    <source>
        <strain evidence="7">JL</strain>
    </source>
</reference>
<proteinExistence type="predicted"/>
<dbReference type="InterPro" id="IPR058573">
    <property type="entry name" value="DUF6079_5th"/>
</dbReference>
<feature type="domain" description="DUF6079" evidence="1">
    <location>
        <begin position="20"/>
        <end position="248"/>
    </location>
</feature>
<dbReference type="EMBL" id="DF977003">
    <property type="protein sequence ID" value="GAQ25889.1"/>
    <property type="molecule type" value="Genomic_DNA"/>
</dbReference>
<evidence type="ECO:0000313" key="7">
    <source>
        <dbReference type="EMBL" id="GAQ25889.1"/>
    </source>
</evidence>
<accession>A0A0U9HPS3</accession>
<keyword evidence="8" id="KW-1185">Reference proteome</keyword>
<evidence type="ECO:0000259" key="3">
    <source>
        <dbReference type="Pfam" id="PF26384"/>
    </source>
</evidence>
<dbReference type="InterPro" id="IPR045725">
    <property type="entry name" value="DUF6079_N"/>
</dbReference>
<protein>
    <recommendedName>
        <fullName evidence="9">Exonuclease SbcC</fullName>
    </recommendedName>
</protein>
<evidence type="ECO:0000259" key="1">
    <source>
        <dbReference type="Pfam" id="PF19557"/>
    </source>
</evidence>
<evidence type="ECO:0000259" key="2">
    <source>
        <dbReference type="Pfam" id="PF26383"/>
    </source>
</evidence>
<dbReference type="InterPro" id="IPR058571">
    <property type="entry name" value="DUF6079_3rd"/>
</dbReference>
<dbReference type="AlphaFoldDB" id="A0A0U9HPS3"/>
<name>A0A0U9HPS3_9FIRM</name>
<dbReference type="InterPro" id="IPR058569">
    <property type="entry name" value="DUF6079_2nd"/>
</dbReference>
<dbReference type="InterPro" id="IPR058572">
    <property type="entry name" value="DUF6079_4th"/>
</dbReference>
<feature type="domain" description="DUF6079" evidence="6">
    <location>
        <begin position="1024"/>
        <end position="1112"/>
    </location>
</feature>
<dbReference type="RefSeq" id="WP_059033512.1">
    <property type="nucleotide sequence ID" value="NZ_DF977003.1"/>
</dbReference>
<feature type="domain" description="DUF6079" evidence="3">
    <location>
        <begin position="475"/>
        <end position="675"/>
    </location>
</feature>
<evidence type="ECO:0000259" key="4">
    <source>
        <dbReference type="Pfam" id="PF26385"/>
    </source>
</evidence>
<evidence type="ECO:0000313" key="8">
    <source>
        <dbReference type="Proteomes" id="UP000062160"/>
    </source>
</evidence>
<sequence>MKYRELVSFDPVESVIKLVEADQPQEAMRLVKTYVMSDSMAKTLKDIVIPQLQFENSFDNKGIFIVGNYGTGKSHLMSVISAIAEDKKMLELVNNQIFQEAAQSIAGKFEVLRFEIGTSKMDLRDLVIGHLEKDLAKRGIDYRFPSMEEVPNTKDYLLEMMALFQEKYPDKGYLIVADEFLDYLRGLTEQKVVLALNFLREIGEISKSCRLRFMAGVQESLFDSGQFAFVADSLRRVRDRYEQVVIRKQDISFVVSERILKKDERQKAWIREHLTKFSHLYSNMADRLEDYVNLYPIHPAYIEIFEKVYIAEKREVLKTITHTIKKILDKDVPENETGIISYDSYWEYIKENISVRSDPDLREVVEKSNVLEDLILKSYTRPQYRPIALRIIHALSVHRLTTGDINAPIGITVDNMKDDLCIYTPMPEVEESFLKTTVETAVREILKTVSGQFISYNRDNEQYYLDLKKDIDYDAKIQAKADFMDDDMLNKYYYDALLKVLNWERPEHKTGRRIWQYEIIWEDKKVERYGYLFFGAPNERTTAQPPRDFYIYFLRPYGNNVYQGEIEKDEVIFEFINRDEKVDEYIKLYAASMELAMVSSADSKQTYFKKAEGYLKAIVQWIKEHVKECFIVKTAGEQQTIQYWLKGKAAEEHTVKEFVDMTASACLSAYFNDKYPYYPKFYTQVTQENMKELFKAGLNYLAGRKNELGAKVLDSLGLLEGDMIAPEKSIYARHYIKLLENLPEKHVLNREDVLEYLSEVTLDKEFQLEDVWVTLILCALVYSGHATLTISGHTFDATKMEEIAAANPADLILFKYCQVPEGVPVKILKKLFEGLGLPPGQITNPNTREAAIEKMLVRTEELTKRVIETQQFLISNLALWDKLAIDEATKENYKESLKTLKDFLDAIKQYNTPAKLKNFRFSEDEVASSLANIEIMQEILNIRDFKLKVDPYVSYLTRTCMILSDDKWNQKVQKVRVEVLDKVQKPQELTDAYIKEYVGKLQALKKEYISIYIKLHKEYRLDLNGDKQKQKLLESELKHNLDMLTCVSDLIYSKPYEEICNRLLKLKTCFSLIEDDINMSPLCPHCGYTPDEDEQPVFGEVEAIEKSMEELFYQWEKIVLEILEDEKVKENIALLDKPQRQALESIAQNQRLPDKIDSQLVSTINMLMKGLDKVEITTEDLVKAIFKGGPVTVSDMKQRLNDYIDEMVKGMDVDRVRIMLK</sequence>
<feature type="domain" description="DUF6079" evidence="2">
    <location>
        <begin position="263"/>
        <end position="471"/>
    </location>
</feature>
<dbReference type="Pfam" id="PF26388">
    <property type="entry name" value="DUF6079_6th"/>
    <property type="match status" value="1"/>
</dbReference>
<dbReference type="InterPro" id="IPR058574">
    <property type="entry name" value="DUF6079_6th"/>
</dbReference>
<feature type="domain" description="DUF6079" evidence="4">
    <location>
        <begin position="690"/>
        <end position="818"/>
    </location>
</feature>
<gene>
    <name evidence="7" type="ORF">TSYNT_9139</name>
</gene>
<dbReference type="Pfam" id="PF26385">
    <property type="entry name" value="DUF6079_4th"/>
    <property type="match status" value="1"/>
</dbReference>
<dbReference type="Proteomes" id="UP000062160">
    <property type="component" value="Unassembled WGS sequence"/>
</dbReference>
<dbReference type="STRING" id="224999.GCA_001485475_01925"/>
<dbReference type="OrthoDB" id="8780745at2"/>
<dbReference type="Pfam" id="PF26387">
    <property type="entry name" value="DUF6079_5th"/>
    <property type="match status" value="1"/>
</dbReference>
<dbReference type="Pfam" id="PF26384">
    <property type="entry name" value="DUF6079_3rd"/>
    <property type="match status" value="1"/>
</dbReference>
<organism evidence="7">
    <name type="scientific">Tepidanaerobacter syntrophicus</name>
    <dbReference type="NCBI Taxonomy" id="224999"/>
    <lineage>
        <taxon>Bacteria</taxon>
        <taxon>Bacillati</taxon>
        <taxon>Bacillota</taxon>
        <taxon>Clostridia</taxon>
        <taxon>Thermosediminibacterales</taxon>
        <taxon>Tepidanaerobacteraceae</taxon>
        <taxon>Tepidanaerobacter</taxon>
    </lineage>
</organism>
<dbReference type="Pfam" id="PF26383">
    <property type="entry name" value="DUF6079_2nd"/>
    <property type="match status" value="1"/>
</dbReference>
<dbReference type="Pfam" id="PF19557">
    <property type="entry name" value="DUF6079_1st"/>
    <property type="match status" value="1"/>
</dbReference>